<dbReference type="Pfam" id="PF12796">
    <property type="entry name" value="Ank_2"/>
    <property type="match status" value="1"/>
</dbReference>
<reference evidence="7" key="1">
    <citation type="journal article" date="2019" name="Mol. Biol. Evol.">
        <title>Blast fungal genomes show frequent chromosomal changes, gene gains and losses, and effector gene turnover.</title>
        <authorList>
            <person name="Gomez Luciano L.B."/>
            <person name="Jason Tsai I."/>
            <person name="Chuma I."/>
            <person name="Tosa Y."/>
            <person name="Chen Y.H."/>
            <person name="Li J.Y."/>
            <person name="Li M.Y."/>
            <person name="Jade Lu M.Y."/>
            <person name="Nakayashiki H."/>
            <person name="Li W.H."/>
        </authorList>
    </citation>
    <scope>NUCLEOTIDE SEQUENCE</scope>
    <source>
        <strain evidence="7">NI907</strain>
    </source>
</reference>
<dbReference type="InterPro" id="IPR002110">
    <property type="entry name" value="Ankyrin_rpt"/>
</dbReference>
<evidence type="ECO:0000256" key="1">
    <source>
        <dbReference type="ARBA" id="ARBA00022737"/>
    </source>
</evidence>
<reference evidence="7" key="2">
    <citation type="submission" date="2019-10" db="EMBL/GenBank/DDBJ databases">
        <authorList>
            <consortium name="NCBI Genome Project"/>
        </authorList>
    </citation>
    <scope>NUCLEOTIDE SEQUENCE</scope>
    <source>
        <strain evidence="7">NI907</strain>
    </source>
</reference>
<dbReference type="SUPFAM" id="SSF48403">
    <property type="entry name" value="Ankyrin repeat"/>
    <property type="match status" value="1"/>
</dbReference>
<dbReference type="PROSITE" id="PS50297">
    <property type="entry name" value="ANK_REP_REGION"/>
    <property type="match status" value="1"/>
</dbReference>
<proteinExistence type="predicted"/>
<evidence type="ECO:0000256" key="3">
    <source>
        <dbReference type="PROSITE-ProRule" id="PRU00023"/>
    </source>
</evidence>
<keyword evidence="6" id="KW-1185">Reference proteome</keyword>
<feature type="domain" description="Single-strand DNA deaminase toxin A-like C-terminal" evidence="5">
    <location>
        <begin position="192"/>
        <end position="261"/>
    </location>
</feature>
<feature type="repeat" description="ANK" evidence="3">
    <location>
        <begin position="12"/>
        <end position="44"/>
    </location>
</feature>
<dbReference type="KEGG" id="pgri:PgNI_01277"/>
<keyword evidence="2 3" id="KW-0040">ANK repeat</keyword>
<protein>
    <recommendedName>
        <fullName evidence="5">Single-strand DNA deaminase toxin A-like C-terminal domain-containing protein</fullName>
    </recommendedName>
</protein>
<dbReference type="PANTHER" id="PTHR24166">
    <property type="entry name" value="ROLLING PEBBLES, ISOFORM B"/>
    <property type="match status" value="1"/>
</dbReference>
<evidence type="ECO:0000313" key="6">
    <source>
        <dbReference type="Proteomes" id="UP000515153"/>
    </source>
</evidence>
<dbReference type="PANTHER" id="PTHR24166:SF48">
    <property type="entry name" value="PROTEIN VAPYRIN"/>
    <property type="match status" value="1"/>
</dbReference>
<feature type="region of interest" description="Disordered" evidence="4">
    <location>
        <begin position="348"/>
        <end position="444"/>
    </location>
</feature>
<feature type="repeat" description="ANK" evidence="3">
    <location>
        <begin position="45"/>
        <end position="77"/>
    </location>
</feature>
<evidence type="ECO:0000256" key="4">
    <source>
        <dbReference type="SAM" id="MobiDB-lite"/>
    </source>
</evidence>
<name>A0A6P8BIN3_PYRGI</name>
<sequence>MAAERPRIIKTFGLKPIHIATIRGQKAAVCALLRAGTNVDEATKHGITPLMLGALFGHLALVCLLIKHGAGRSVQDASKRMAREYSWSSSTLVRTGWNTFEKLSNKLTGRCYSADVVRRRKRIWKILRRRDTFRGFLEGASQPHGTSAFSISSTGEVTLWKKVTSVHNGSGRNDTTPAIIARTEKKTIIQWAFSGWTTDNIVQHVVNSQEYTQLVVAFCQSSGFTLSANARDNPGGRITDPELIEAEQGRWQACHAEKKLAIFYLRLIMHRTFKNDFQDPLDSGYEFKQEQIRRLKSMKIPNDRRKAYIFLGHEACDGCLDFLHHLQKVTGIEILVKTIPIMEEYNRPEKRYGDSAADNQQSPHSDDDGDDKDNDSDDTESTMSNESEPRTPAMEKLDKQVFTRADSPQMPGVSEKHPAWDQTQKPPRPTPILVQPGHWQLMSD</sequence>
<dbReference type="InterPro" id="IPR050889">
    <property type="entry name" value="Dendritic_Spine_Reg/Scaffold"/>
</dbReference>
<evidence type="ECO:0000313" key="7">
    <source>
        <dbReference type="RefSeq" id="XP_030986921.1"/>
    </source>
</evidence>
<dbReference type="AlphaFoldDB" id="A0A6P8BIN3"/>
<keyword evidence="1" id="KW-0677">Repeat</keyword>
<dbReference type="Proteomes" id="UP000515153">
    <property type="component" value="Unplaced"/>
</dbReference>
<dbReference type="Gene3D" id="1.25.40.20">
    <property type="entry name" value="Ankyrin repeat-containing domain"/>
    <property type="match status" value="1"/>
</dbReference>
<feature type="compositionally biased region" description="Basic and acidic residues" evidence="4">
    <location>
        <begin position="387"/>
        <end position="401"/>
    </location>
</feature>
<reference evidence="7" key="3">
    <citation type="submission" date="2025-08" db="UniProtKB">
        <authorList>
            <consortium name="RefSeq"/>
        </authorList>
    </citation>
    <scope>IDENTIFICATION</scope>
    <source>
        <strain evidence="7">NI907</strain>
    </source>
</reference>
<evidence type="ECO:0000259" key="5">
    <source>
        <dbReference type="Pfam" id="PF24120"/>
    </source>
</evidence>
<evidence type="ECO:0000256" key="2">
    <source>
        <dbReference type="ARBA" id="ARBA00023043"/>
    </source>
</evidence>
<feature type="compositionally biased region" description="Acidic residues" evidence="4">
    <location>
        <begin position="367"/>
        <end position="380"/>
    </location>
</feature>
<gene>
    <name evidence="7" type="ORF">PgNI_01277</name>
</gene>
<dbReference type="InterPro" id="IPR036770">
    <property type="entry name" value="Ankyrin_rpt-contain_sf"/>
</dbReference>
<dbReference type="Pfam" id="PF24120">
    <property type="entry name" value="SsdA_C"/>
    <property type="match status" value="1"/>
</dbReference>
<dbReference type="SMART" id="SM00248">
    <property type="entry name" value="ANK"/>
    <property type="match status" value="2"/>
</dbReference>
<organism evidence="6 7">
    <name type="scientific">Pyricularia grisea</name>
    <name type="common">Crabgrass-specific blast fungus</name>
    <name type="synonym">Magnaporthe grisea</name>
    <dbReference type="NCBI Taxonomy" id="148305"/>
    <lineage>
        <taxon>Eukaryota</taxon>
        <taxon>Fungi</taxon>
        <taxon>Dikarya</taxon>
        <taxon>Ascomycota</taxon>
        <taxon>Pezizomycotina</taxon>
        <taxon>Sordariomycetes</taxon>
        <taxon>Sordariomycetidae</taxon>
        <taxon>Magnaporthales</taxon>
        <taxon>Pyriculariaceae</taxon>
        <taxon>Pyricularia</taxon>
    </lineage>
</organism>
<dbReference type="RefSeq" id="XP_030986921.1">
    <property type="nucleotide sequence ID" value="XM_031121350.1"/>
</dbReference>
<dbReference type="GeneID" id="41956264"/>
<dbReference type="PROSITE" id="PS50088">
    <property type="entry name" value="ANK_REPEAT"/>
    <property type="match status" value="2"/>
</dbReference>
<dbReference type="InterPro" id="IPR057517">
    <property type="entry name" value="SsdA-like_C"/>
</dbReference>
<accession>A0A6P8BIN3</accession>